<dbReference type="FunFam" id="3.30.160.60:FF:000303">
    <property type="entry name" value="Zinc finger protein 41"/>
    <property type="match status" value="1"/>
</dbReference>
<sequence length="317" mass="35965">MNPTNLRGPPVSNYISLPGRDVPITTCLPVNTANSFGVYSVVPSTSRQSQPQPVGTSAQITTDNYLPFHYEVYNPRNEPVVHQREHQYFYQHVPDNNPAATQSFTRNDPYPRESANMALKSVNDPNGISKKLHPCPFEGCSKIYTKSSHLKAHERTHTGEKPYHCTWANCTWKFARSDELTRHFRKHTGSKPFVCEACGRAFSRSDHLNLHKKRHTESDVDRNRTVNSINRSDNVPKLPKLGIEFIMKDNKLARSNNASSQYDVLFSSNQPGGNQEPNYSLSLIDDRAYLPSSAHDFNQSEFFHIIQVPRNYNTGSS</sequence>
<protein>
    <submittedName>
        <fullName evidence="9">Krueppel-like factor 12</fullName>
    </submittedName>
</protein>
<dbReference type="GO" id="GO:0000981">
    <property type="term" value="F:DNA-binding transcription factor activity, RNA polymerase II-specific"/>
    <property type="evidence" value="ECO:0007669"/>
    <property type="project" value="TreeGrafter"/>
</dbReference>
<keyword evidence="3" id="KW-0677">Repeat</keyword>
<keyword evidence="10" id="KW-1185">Reference proteome</keyword>
<keyword evidence="2" id="KW-0479">Metal-binding</keyword>
<dbReference type="AlphaFoldDB" id="A0A0C2NBJ0"/>
<dbReference type="PANTHER" id="PTHR23235:SF150">
    <property type="entry name" value="KRUEPPEL-LIKE FACTOR LUNA"/>
    <property type="match status" value="1"/>
</dbReference>
<evidence type="ECO:0000259" key="8">
    <source>
        <dbReference type="PROSITE" id="PS50157"/>
    </source>
</evidence>
<evidence type="ECO:0000256" key="2">
    <source>
        <dbReference type="ARBA" id="ARBA00022723"/>
    </source>
</evidence>
<evidence type="ECO:0000256" key="3">
    <source>
        <dbReference type="ARBA" id="ARBA00022737"/>
    </source>
</evidence>
<accession>A0A0C2NBJ0</accession>
<evidence type="ECO:0000256" key="7">
    <source>
        <dbReference type="PROSITE-ProRule" id="PRU00042"/>
    </source>
</evidence>
<dbReference type="PANTHER" id="PTHR23235">
    <property type="entry name" value="KRUEPPEL-LIKE TRANSCRIPTION FACTOR"/>
    <property type="match status" value="1"/>
</dbReference>
<comment type="subcellular location">
    <subcellularLocation>
        <location evidence="1">Nucleus</location>
    </subcellularLocation>
</comment>
<dbReference type="GO" id="GO:0000978">
    <property type="term" value="F:RNA polymerase II cis-regulatory region sequence-specific DNA binding"/>
    <property type="evidence" value="ECO:0007669"/>
    <property type="project" value="TreeGrafter"/>
</dbReference>
<organism evidence="9 10">
    <name type="scientific">Thelohanellus kitauei</name>
    <name type="common">Myxosporean</name>
    <dbReference type="NCBI Taxonomy" id="669202"/>
    <lineage>
        <taxon>Eukaryota</taxon>
        <taxon>Metazoa</taxon>
        <taxon>Cnidaria</taxon>
        <taxon>Myxozoa</taxon>
        <taxon>Myxosporea</taxon>
        <taxon>Bivalvulida</taxon>
        <taxon>Platysporina</taxon>
        <taxon>Myxobolidae</taxon>
        <taxon>Thelohanellus</taxon>
    </lineage>
</organism>
<dbReference type="InterPro" id="IPR013087">
    <property type="entry name" value="Znf_C2H2_type"/>
</dbReference>
<dbReference type="Proteomes" id="UP000031668">
    <property type="component" value="Unassembled WGS sequence"/>
</dbReference>
<evidence type="ECO:0000313" key="10">
    <source>
        <dbReference type="Proteomes" id="UP000031668"/>
    </source>
</evidence>
<evidence type="ECO:0000256" key="5">
    <source>
        <dbReference type="ARBA" id="ARBA00022833"/>
    </source>
</evidence>
<dbReference type="FunFam" id="3.30.160.60:FF:000021">
    <property type="entry name" value="Basic krueppel-like factor 3"/>
    <property type="match status" value="1"/>
</dbReference>
<keyword evidence="5" id="KW-0862">Zinc</keyword>
<comment type="caution">
    <text evidence="9">The sequence shown here is derived from an EMBL/GenBank/DDBJ whole genome shotgun (WGS) entry which is preliminary data.</text>
</comment>
<evidence type="ECO:0000256" key="4">
    <source>
        <dbReference type="ARBA" id="ARBA00022771"/>
    </source>
</evidence>
<feature type="domain" description="C2H2-type" evidence="8">
    <location>
        <begin position="133"/>
        <end position="162"/>
    </location>
</feature>
<dbReference type="FunFam" id="3.30.160.60:FF:000018">
    <property type="entry name" value="Krueppel-like factor 15"/>
    <property type="match status" value="1"/>
</dbReference>
<dbReference type="PROSITE" id="PS50157">
    <property type="entry name" value="ZINC_FINGER_C2H2_2"/>
    <property type="match status" value="3"/>
</dbReference>
<dbReference type="SUPFAM" id="SSF57667">
    <property type="entry name" value="beta-beta-alpha zinc fingers"/>
    <property type="match status" value="2"/>
</dbReference>
<evidence type="ECO:0000313" key="9">
    <source>
        <dbReference type="EMBL" id="KII73700.1"/>
    </source>
</evidence>
<dbReference type="Pfam" id="PF00096">
    <property type="entry name" value="zf-C2H2"/>
    <property type="match status" value="3"/>
</dbReference>
<feature type="domain" description="C2H2-type" evidence="8">
    <location>
        <begin position="163"/>
        <end position="192"/>
    </location>
</feature>
<dbReference type="SMART" id="SM00355">
    <property type="entry name" value="ZnF_C2H2"/>
    <property type="match status" value="3"/>
</dbReference>
<reference evidence="9 10" key="1">
    <citation type="journal article" date="2014" name="Genome Biol. Evol.">
        <title>The genome of the myxosporean Thelohanellus kitauei shows adaptations to nutrient acquisition within its fish host.</title>
        <authorList>
            <person name="Yang Y."/>
            <person name="Xiong J."/>
            <person name="Zhou Z."/>
            <person name="Huo F."/>
            <person name="Miao W."/>
            <person name="Ran C."/>
            <person name="Liu Y."/>
            <person name="Zhang J."/>
            <person name="Feng J."/>
            <person name="Wang M."/>
            <person name="Wang M."/>
            <person name="Wang L."/>
            <person name="Yao B."/>
        </authorList>
    </citation>
    <scope>NUCLEOTIDE SEQUENCE [LARGE SCALE GENOMIC DNA]</scope>
    <source>
        <strain evidence="9">Wuqing</strain>
    </source>
</reference>
<keyword evidence="4 7" id="KW-0863">Zinc-finger</keyword>
<dbReference type="EMBL" id="JWZT01000702">
    <property type="protein sequence ID" value="KII73700.1"/>
    <property type="molecule type" value="Genomic_DNA"/>
</dbReference>
<feature type="domain" description="C2H2-type" evidence="8">
    <location>
        <begin position="193"/>
        <end position="220"/>
    </location>
</feature>
<keyword evidence="6" id="KW-0539">Nucleus</keyword>
<dbReference type="GO" id="GO:0008270">
    <property type="term" value="F:zinc ion binding"/>
    <property type="evidence" value="ECO:0007669"/>
    <property type="project" value="UniProtKB-KW"/>
</dbReference>
<evidence type="ECO:0000256" key="1">
    <source>
        <dbReference type="ARBA" id="ARBA00004123"/>
    </source>
</evidence>
<dbReference type="Gene3D" id="3.30.160.60">
    <property type="entry name" value="Classic Zinc Finger"/>
    <property type="match status" value="3"/>
</dbReference>
<proteinExistence type="predicted"/>
<gene>
    <name evidence="9" type="ORF">RF11_14051</name>
</gene>
<evidence type="ECO:0000256" key="6">
    <source>
        <dbReference type="ARBA" id="ARBA00023242"/>
    </source>
</evidence>
<dbReference type="PROSITE" id="PS00028">
    <property type="entry name" value="ZINC_FINGER_C2H2_1"/>
    <property type="match status" value="3"/>
</dbReference>
<dbReference type="GO" id="GO:0005634">
    <property type="term" value="C:nucleus"/>
    <property type="evidence" value="ECO:0007669"/>
    <property type="project" value="UniProtKB-SubCell"/>
</dbReference>
<dbReference type="InterPro" id="IPR036236">
    <property type="entry name" value="Znf_C2H2_sf"/>
</dbReference>
<name>A0A0C2NBJ0_THEKT</name>
<dbReference type="OrthoDB" id="4748970at2759"/>